<sequence>MANKDPNGSQVSSIYESQRVIASHTDMESRSISDENDRNTNVSPSKTSDPARKKTFKIISVKKGGTGSGDLVTDNDADSVDGLDESQTEDLSSEFYDSSKATDLDVDVQDTPLTPDEVTSTTTIVMKQRPDQNSQSRFKVVRIETKDPFRRGKWVCHDFFDSAPAAVVTLNGSKAIEDSIIQSALPGALSSSTSVHYVHDVNESSSNLFVAPVVPINPSSVPGQPILTDMFFPIQPALSSQVQSNLDGSQNIVTQYPQPIHMSVAGGTASSSSFHNLAQSGVTTIVQSLPHTNVFPYAQNGPSSTFLNGNGTEKTSQPIILPSSTMAAVNGSGQSMPPPMATTPSVLESELAGAGRPAQPFTVKSPGAVAHSQTPIQQQLPHQGMIATEEDSQAVIGGAGGAILGTVGIPVANPEDLKLEPGSLVDQMGPGMDESISSVKTLEPGDTQDPAKLEEAVETMYIGLEGNEEDNDERTGHRPRPLVTRPKGWPERLTPLSCTMARVDSPAASCCGRAGLVCTPITSAHSSPAPSPLTVLFPAPPSPNIPGSSPFVDPSFVAAAYSSVSSPQSSFVGMGAGAPNMTPPNGRPIPAFLVSSAGDFFLPAVPPLSMAFPALPGPPPPASFYAPTAANAMFAPLQSMYSGLPSAFTAPLPPLTSVGRPQESDQSLASSQPEASGVSAVEAQVPGIPEKFADGCQHNQTFGVSQDLTGRSTPTVISAIAARAKSGSRSRAMPDQVHMGDGCSRRQDVSSEPSRQAEPIQERSGPPSLVAVQISSLDTTGNNSSATIDSNSNIHDLFDPHQPAAASADPDDDDGYVAAQSAHPPRACQP</sequence>
<feature type="region of interest" description="Disordered" evidence="1">
    <location>
        <begin position="1"/>
        <end position="93"/>
    </location>
</feature>
<proteinExistence type="predicted"/>
<comment type="caution">
    <text evidence="2">The sequence shown here is derived from an EMBL/GenBank/DDBJ whole genome shotgun (WGS) entry which is preliminary data.</text>
</comment>
<feature type="region of interest" description="Disordered" evidence="1">
    <location>
        <begin position="722"/>
        <end position="830"/>
    </location>
</feature>
<dbReference type="Proteomes" id="UP001283361">
    <property type="component" value="Unassembled WGS sequence"/>
</dbReference>
<dbReference type="GO" id="GO:0043066">
    <property type="term" value="P:negative regulation of apoptotic process"/>
    <property type="evidence" value="ECO:0007669"/>
    <property type="project" value="TreeGrafter"/>
</dbReference>
<feature type="compositionally biased region" description="Acidic residues" evidence="1">
    <location>
        <begin position="73"/>
        <end position="92"/>
    </location>
</feature>
<evidence type="ECO:0000256" key="1">
    <source>
        <dbReference type="SAM" id="MobiDB-lite"/>
    </source>
</evidence>
<evidence type="ECO:0000313" key="2">
    <source>
        <dbReference type="EMBL" id="KAK3771147.1"/>
    </source>
</evidence>
<accession>A0AAE0ZMC8</accession>
<feature type="compositionally biased region" description="Polar residues" evidence="1">
    <location>
        <begin position="1"/>
        <end position="16"/>
    </location>
</feature>
<feature type="region of interest" description="Disordered" evidence="1">
    <location>
        <begin position="467"/>
        <end position="488"/>
    </location>
</feature>
<protein>
    <submittedName>
        <fullName evidence="2">Uncharacterized protein</fullName>
    </submittedName>
</protein>
<feature type="region of interest" description="Disordered" evidence="1">
    <location>
        <begin position="654"/>
        <end position="680"/>
    </location>
</feature>
<evidence type="ECO:0000313" key="3">
    <source>
        <dbReference type="Proteomes" id="UP001283361"/>
    </source>
</evidence>
<reference evidence="2" key="1">
    <citation type="journal article" date="2023" name="G3 (Bethesda)">
        <title>A reference genome for the long-term kleptoplast-retaining sea slug Elysia crispata morphotype clarki.</title>
        <authorList>
            <person name="Eastman K.E."/>
            <person name="Pendleton A.L."/>
            <person name="Shaikh M.A."/>
            <person name="Suttiyut T."/>
            <person name="Ogas R."/>
            <person name="Tomko P."/>
            <person name="Gavelis G."/>
            <person name="Widhalm J.R."/>
            <person name="Wisecaver J.H."/>
        </authorList>
    </citation>
    <scope>NUCLEOTIDE SEQUENCE</scope>
    <source>
        <strain evidence="2">ECLA1</strain>
    </source>
</reference>
<organism evidence="2 3">
    <name type="scientific">Elysia crispata</name>
    <name type="common">lettuce slug</name>
    <dbReference type="NCBI Taxonomy" id="231223"/>
    <lineage>
        <taxon>Eukaryota</taxon>
        <taxon>Metazoa</taxon>
        <taxon>Spiralia</taxon>
        <taxon>Lophotrochozoa</taxon>
        <taxon>Mollusca</taxon>
        <taxon>Gastropoda</taxon>
        <taxon>Heterobranchia</taxon>
        <taxon>Euthyneura</taxon>
        <taxon>Panpulmonata</taxon>
        <taxon>Sacoglossa</taxon>
        <taxon>Placobranchoidea</taxon>
        <taxon>Plakobranchidae</taxon>
        <taxon>Elysia</taxon>
    </lineage>
</organism>
<feature type="compositionally biased region" description="Basic and acidic residues" evidence="1">
    <location>
        <begin position="25"/>
        <end position="38"/>
    </location>
</feature>
<gene>
    <name evidence="2" type="ORF">RRG08_034162</name>
</gene>
<dbReference type="PANTHER" id="PTHR46745">
    <property type="entry name" value="TSC22 DOMAIN FAMILY PROTEIN 1"/>
    <property type="match status" value="1"/>
</dbReference>
<dbReference type="PANTHER" id="PTHR46745:SF1">
    <property type="entry name" value="TSC22 DOMAIN FAMILY PROTEIN 1"/>
    <property type="match status" value="1"/>
</dbReference>
<feature type="compositionally biased region" description="Polar residues" evidence="1">
    <location>
        <begin position="664"/>
        <end position="674"/>
    </location>
</feature>
<feature type="compositionally biased region" description="Polar residues" evidence="1">
    <location>
        <begin position="773"/>
        <end position="794"/>
    </location>
</feature>
<name>A0AAE0ZMC8_9GAST</name>
<dbReference type="GO" id="GO:0008284">
    <property type="term" value="P:positive regulation of cell population proliferation"/>
    <property type="evidence" value="ECO:0007669"/>
    <property type="project" value="TreeGrafter"/>
</dbReference>
<keyword evidence="3" id="KW-1185">Reference proteome</keyword>
<feature type="compositionally biased region" description="Polar residues" evidence="1">
    <location>
        <begin position="39"/>
        <end position="48"/>
    </location>
</feature>
<dbReference type="GO" id="GO:0005634">
    <property type="term" value="C:nucleus"/>
    <property type="evidence" value="ECO:0007669"/>
    <property type="project" value="TreeGrafter"/>
</dbReference>
<dbReference type="GO" id="GO:0005829">
    <property type="term" value="C:cytosol"/>
    <property type="evidence" value="ECO:0007669"/>
    <property type="project" value="TreeGrafter"/>
</dbReference>
<dbReference type="AlphaFoldDB" id="A0AAE0ZMC8"/>
<dbReference type="EMBL" id="JAWDGP010003771">
    <property type="protein sequence ID" value="KAK3771147.1"/>
    <property type="molecule type" value="Genomic_DNA"/>
</dbReference>
<feature type="compositionally biased region" description="Low complexity" evidence="1">
    <location>
        <begin position="722"/>
        <end position="731"/>
    </location>
</feature>